<keyword evidence="6 13" id="KW-0812">Transmembrane</keyword>
<dbReference type="PANTHER" id="PTHR36101:SF1">
    <property type="entry name" value="ATP SYNTHASE PROTEIN 8"/>
    <property type="match status" value="1"/>
</dbReference>
<comment type="similarity">
    <text evidence="2 13">Belongs to the ATPase protein 8 family.</text>
</comment>
<dbReference type="AlphaFoldDB" id="A0A5Q0N2M0"/>
<protein>
    <recommendedName>
        <fullName evidence="3 13">ATP synthase protein 8</fullName>
    </recommendedName>
</protein>
<evidence type="ECO:0000256" key="7">
    <source>
        <dbReference type="ARBA" id="ARBA00022781"/>
    </source>
</evidence>
<dbReference type="Pfam" id="PF05933">
    <property type="entry name" value="Fun_ATP-synt_8"/>
    <property type="match status" value="1"/>
</dbReference>
<reference evidence="14" key="1">
    <citation type="submission" date="2019-05" db="EMBL/GenBank/DDBJ databases">
        <title>The first complete mitochondrial genome of the genus Macrolepiota (Macrolepiota dolichaula) by next-generation sequencing and its phylogenetic implications.</title>
        <authorList>
            <person name="Li Q."/>
            <person name="Chen C."/>
            <person name="Huang W."/>
            <person name="Jin X."/>
        </authorList>
    </citation>
    <scope>NUCLEOTIDE SEQUENCE</scope>
    <source>
        <strain evidence="14">SLZ21</strain>
    </source>
</reference>
<evidence type="ECO:0000256" key="6">
    <source>
        <dbReference type="ARBA" id="ARBA00022692"/>
    </source>
</evidence>
<evidence type="ECO:0000256" key="13">
    <source>
        <dbReference type="RuleBase" id="RU368038"/>
    </source>
</evidence>
<keyword evidence="5 13" id="KW-0138">CF(0)</keyword>
<dbReference type="GO" id="GO:0045259">
    <property type="term" value="C:proton-transporting ATP synthase complex"/>
    <property type="evidence" value="ECO:0007669"/>
    <property type="project" value="UniProtKB-KW"/>
</dbReference>
<dbReference type="InterPro" id="IPR009230">
    <property type="entry name" value="ATP_synth_su8_fun"/>
</dbReference>
<dbReference type="GO" id="GO:0005743">
    <property type="term" value="C:mitochondrial inner membrane"/>
    <property type="evidence" value="ECO:0007669"/>
    <property type="project" value="UniProtKB-SubCell"/>
</dbReference>
<dbReference type="PANTHER" id="PTHR36101">
    <property type="entry name" value="ATP SYNTHASE PROTEIN 8"/>
    <property type="match status" value="1"/>
</dbReference>
<dbReference type="SMR" id="A0A5Q0N2M0"/>
<keyword evidence="10 13" id="KW-0496">Mitochondrion</keyword>
<comment type="subunit">
    <text evidence="13">F-type ATPases have 2 components, CF(1) - the catalytic core - and CF(0) - the membrane proton channel.</text>
</comment>
<evidence type="ECO:0000256" key="12">
    <source>
        <dbReference type="ARBA" id="ARBA00023310"/>
    </source>
</evidence>
<evidence type="ECO:0000256" key="8">
    <source>
        <dbReference type="ARBA" id="ARBA00022989"/>
    </source>
</evidence>
<geneLocation type="mitochondrion" evidence="14"/>
<evidence type="ECO:0000256" key="4">
    <source>
        <dbReference type="ARBA" id="ARBA00022448"/>
    </source>
</evidence>
<keyword evidence="9 13" id="KW-0406">Ion transport</keyword>
<accession>A0A5Q0N2M0</accession>
<comment type="function">
    <text evidence="13">Mitochondrial membrane ATP synthase (F(1)F(0) ATP synthase or Complex V) produces ATP from ADP in the presence of a proton gradient across the membrane which is generated by electron transport complexes of the respiratory chain. F-type ATPases consist of two structural domains, F(1) - containing the extramembraneous catalytic core and F(0) - containing the membrane proton channel, linked together by a central stalk and a peripheral stalk. During catalysis, ATP synthesis in the catalytic domain of F(1) is coupled via a rotary mechanism of the central stalk subunits to proton translocation. Part of the complex F(0) domain. Minor subunit located with subunit a in the membrane.</text>
</comment>
<keyword evidence="12 13" id="KW-0066">ATP synthesis</keyword>
<evidence type="ECO:0000256" key="2">
    <source>
        <dbReference type="ARBA" id="ARBA00008892"/>
    </source>
</evidence>
<dbReference type="EMBL" id="MK993562">
    <property type="protein sequence ID" value="QFZ98753.1"/>
    <property type="molecule type" value="Genomic_DNA"/>
</dbReference>
<keyword evidence="8 13" id="KW-1133">Transmembrane helix</keyword>
<dbReference type="GO" id="GO:0046933">
    <property type="term" value="F:proton-transporting ATP synthase activity, rotational mechanism"/>
    <property type="evidence" value="ECO:0007669"/>
    <property type="project" value="TreeGrafter"/>
</dbReference>
<sequence length="52" mass="6259">MPQLIPFYFFNQLVFAFAVLFSIIFVFSKYILPSFTFQQVIRLYITKLSKKN</sequence>
<keyword evidence="4 13" id="KW-0813">Transport</keyword>
<keyword evidence="7 13" id="KW-0375">Hydrogen ion transport</keyword>
<organism evidence="14">
    <name type="scientific">Macrolepiota fuliginosa</name>
    <dbReference type="NCBI Taxonomy" id="201230"/>
    <lineage>
        <taxon>Eukaryota</taxon>
        <taxon>Fungi</taxon>
        <taxon>Dikarya</taxon>
        <taxon>Basidiomycota</taxon>
        <taxon>Agaricomycotina</taxon>
        <taxon>Agaricomycetes</taxon>
        <taxon>Agaricomycetidae</taxon>
        <taxon>Agaricales</taxon>
        <taxon>Agaricineae</taxon>
        <taxon>Agaricaceae</taxon>
        <taxon>Macrolepiota</taxon>
    </lineage>
</organism>
<evidence type="ECO:0000256" key="3">
    <source>
        <dbReference type="ARBA" id="ARBA00019651"/>
    </source>
</evidence>
<dbReference type="RefSeq" id="YP_009710804.1">
    <property type="nucleotide sequence ID" value="NC_045202.1"/>
</dbReference>
<gene>
    <name evidence="14" type="primary">atp8</name>
</gene>
<evidence type="ECO:0000313" key="14">
    <source>
        <dbReference type="EMBL" id="QFZ98753.1"/>
    </source>
</evidence>
<feature type="transmembrane region" description="Helical" evidence="13">
    <location>
        <begin position="12"/>
        <end position="32"/>
    </location>
</feature>
<proteinExistence type="inferred from homology"/>
<evidence type="ECO:0000256" key="1">
    <source>
        <dbReference type="ARBA" id="ARBA00004304"/>
    </source>
</evidence>
<evidence type="ECO:0000256" key="9">
    <source>
        <dbReference type="ARBA" id="ARBA00023065"/>
    </source>
</evidence>
<name>A0A5Q0N2M0_9AGAR</name>
<evidence type="ECO:0000256" key="10">
    <source>
        <dbReference type="ARBA" id="ARBA00023128"/>
    </source>
</evidence>
<keyword evidence="11 13" id="KW-0472">Membrane</keyword>
<comment type="subcellular location">
    <subcellularLocation>
        <location evidence="13">Mitochondrion inner membrane</location>
        <topology evidence="13">Single-pass membrane protein</topology>
    </subcellularLocation>
    <subcellularLocation>
        <location evidence="1">Mitochondrion membrane</location>
        <topology evidence="1">Single-pass membrane protein</topology>
    </subcellularLocation>
</comment>
<evidence type="ECO:0000256" key="5">
    <source>
        <dbReference type="ARBA" id="ARBA00022547"/>
    </source>
</evidence>
<evidence type="ECO:0000256" key="11">
    <source>
        <dbReference type="ARBA" id="ARBA00023136"/>
    </source>
</evidence>
<dbReference type="GeneID" id="42438060"/>